<dbReference type="InterPro" id="IPR002606">
    <property type="entry name" value="Riboflavin_kinase_bac"/>
</dbReference>
<dbReference type="Pfam" id="PF01687">
    <property type="entry name" value="Flavokinase"/>
    <property type="match status" value="1"/>
</dbReference>
<keyword evidence="10 15" id="KW-0274">FAD</keyword>
<dbReference type="InterPro" id="IPR014729">
    <property type="entry name" value="Rossmann-like_a/b/a_fold"/>
</dbReference>
<keyword evidence="8 15" id="KW-0547">Nucleotide-binding</keyword>
<evidence type="ECO:0000256" key="14">
    <source>
        <dbReference type="ARBA" id="ARBA00049494"/>
    </source>
</evidence>
<dbReference type="Pfam" id="PF06574">
    <property type="entry name" value="FAD_syn"/>
    <property type="match status" value="1"/>
</dbReference>
<comment type="similarity">
    <text evidence="15">Belongs to the ribF family.</text>
</comment>
<evidence type="ECO:0000256" key="8">
    <source>
        <dbReference type="ARBA" id="ARBA00022741"/>
    </source>
</evidence>
<dbReference type="EC" id="2.7.7.2" evidence="15"/>
<reference evidence="17 18" key="1">
    <citation type="submission" date="2016-10" db="EMBL/GenBank/DDBJ databases">
        <authorList>
            <person name="de Groot N.N."/>
        </authorList>
    </citation>
    <scope>NUCLEOTIDE SEQUENCE [LARGE SCALE GENOMIC DNA]</scope>
    <source>
        <strain evidence="17 18">DSM 25294</strain>
    </source>
</reference>
<dbReference type="EMBL" id="FNEK01000042">
    <property type="protein sequence ID" value="SDK46765.1"/>
    <property type="molecule type" value="Genomic_DNA"/>
</dbReference>
<evidence type="ECO:0000256" key="12">
    <source>
        <dbReference type="ARBA" id="ARBA00023268"/>
    </source>
</evidence>
<dbReference type="UniPathway" id="UPA00276">
    <property type="reaction ID" value="UER00406"/>
</dbReference>
<comment type="catalytic activity">
    <reaction evidence="14 15">
        <text>FMN + ATP + H(+) = FAD + diphosphate</text>
        <dbReference type="Rhea" id="RHEA:17237"/>
        <dbReference type="ChEBI" id="CHEBI:15378"/>
        <dbReference type="ChEBI" id="CHEBI:30616"/>
        <dbReference type="ChEBI" id="CHEBI:33019"/>
        <dbReference type="ChEBI" id="CHEBI:57692"/>
        <dbReference type="ChEBI" id="CHEBI:58210"/>
        <dbReference type="EC" id="2.7.7.2"/>
    </reaction>
</comment>
<comment type="function">
    <text evidence="1">Catalyzes the phosphorylation of riboflavin to FMN followed by the adenylation of FMN to FAD.</text>
</comment>
<keyword evidence="5 15" id="KW-0288">FMN</keyword>
<evidence type="ECO:0000256" key="11">
    <source>
        <dbReference type="ARBA" id="ARBA00022840"/>
    </source>
</evidence>
<dbReference type="PANTHER" id="PTHR22749:SF6">
    <property type="entry name" value="RIBOFLAVIN KINASE"/>
    <property type="match status" value="1"/>
</dbReference>
<keyword evidence="18" id="KW-1185">Reference proteome</keyword>
<evidence type="ECO:0000256" key="9">
    <source>
        <dbReference type="ARBA" id="ARBA00022777"/>
    </source>
</evidence>
<dbReference type="FunFam" id="3.40.50.620:FF:000021">
    <property type="entry name" value="Riboflavin biosynthesis protein"/>
    <property type="match status" value="1"/>
</dbReference>
<proteinExistence type="inferred from homology"/>
<evidence type="ECO:0000256" key="1">
    <source>
        <dbReference type="ARBA" id="ARBA00002121"/>
    </source>
</evidence>
<evidence type="ECO:0000259" key="16">
    <source>
        <dbReference type="SMART" id="SM00904"/>
    </source>
</evidence>
<sequence>MKRITSLSRITQAERGAYTAIGNFDGVHLGHQAVLELTKKSADAQGAPLAVLTFEPHPREVFRPDDPPFRLMNSEAKAHRLSKLGVDLLYEIPFDAALFGLAEAEFSEKILVNGLGVSGVTVGADFCYGKGRAGNTETLRQAGQKHGFAVTIAELLGLAGGGERVSSTAIRNALHDGVPHKAAAMLGHWHRIEGPVLHGEKRGRNLGYPTANMDISGIHPPKFGVYAVLVEVVTGPHAGHYRGVSSLGIRPMFGENLPNLETHLFDFKGELYDEHLSVGLVQFLRPEMKFDGVDALVAQIRRDEDKAREILSQVPLVGFPREAIGSFQIDV</sequence>
<dbReference type="GO" id="GO:0005524">
    <property type="term" value="F:ATP binding"/>
    <property type="evidence" value="ECO:0007669"/>
    <property type="project" value="UniProtKB-UniRule"/>
</dbReference>
<evidence type="ECO:0000313" key="17">
    <source>
        <dbReference type="EMBL" id="SDK46765.1"/>
    </source>
</evidence>
<dbReference type="STRING" id="571298.SAMN04488026_104211"/>
<evidence type="ECO:0000313" key="18">
    <source>
        <dbReference type="Proteomes" id="UP000199382"/>
    </source>
</evidence>
<dbReference type="OrthoDB" id="9803667at2"/>
<dbReference type="GO" id="GO:0006747">
    <property type="term" value="P:FAD biosynthetic process"/>
    <property type="evidence" value="ECO:0007669"/>
    <property type="project" value="UniProtKB-UniRule"/>
</dbReference>
<dbReference type="NCBIfam" id="NF004160">
    <property type="entry name" value="PRK05627.1-3"/>
    <property type="match status" value="1"/>
</dbReference>
<name>A0A1G9C5Z7_9RHOB</name>
<evidence type="ECO:0000256" key="13">
    <source>
        <dbReference type="ARBA" id="ARBA00047880"/>
    </source>
</evidence>
<dbReference type="InterPro" id="IPR015864">
    <property type="entry name" value="FAD_synthase"/>
</dbReference>
<evidence type="ECO:0000256" key="4">
    <source>
        <dbReference type="ARBA" id="ARBA00022630"/>
    </source>
</evidence>
<dbReference type="CDD" id="cd02064">
    <property type="entry name" value="FAD_synthetase_N"/>
    <property type="match status" value="1"/>
</dbReference>
<evidence type="ECO:0000256" key="10">
    <source>
        <dbReference type="ARBA" id="ARBA00022827"/>
    </source>
</evidence>
<evidence type="ECO:0000256" key="6">
    <source>
        <dbReference type="ARBA" id="ARBA00022679"/>
    </source>
</evidence>
<evidence type="ECO:0000256" key="2">
    <source>
        <dbReference type="ARBA" id="ARBA00004726"/>
    </source>
</evidence>
<dbReference type="SUPFAM" id="SSF52374">
    <property type="entry name" value="Nucleotidylyl transferase"/>
    <property type="match status" value="1"/>
</dbReference>
<dbReference type="Gene3D" id="3.40.50.620">
    <property type="entry name" value="HUPs"/>
    <property type="match status" value="1"/>
</dbReference>
<accession>A0A1G9C5Z7</accession>
<dbReference type="EC" id="2.7.1.26" evidence="15"/>
<keyword evidence="9 15" id="KW-0418">Kinase</keyword>
<dbReference type="GO" id="GO:0009398">
    <property type="term" value="P:FMN biosynthetic process"/>
    <property type="evidence" value="ECO:0007669"/>
    <property type="project" value="UniProtKB-UniRule"/>
</dbReference>
<feature type="domain" description="Riboflavin kinase" evidence="16">
    <location>
        <begin position="185"/>
        <end position="312"/>
    </location>
</feature>
<evidence type="ECO:0000256" key="7">
    <source>
        <dbReference type="ARBA" id="ARBA00022695"/>
    </source>
</evidence>
<keyword evidence="12" id="KW-0511">Multifunctional enzyme</keyword>
<comment type="catalytic activity">
    <reaction evidence="13 15">
        <text>riboflavin + ATP = FMN + ADP + H(+)</text>
        <dbReference type="Rhea" id="RHEA:14357"/>
        <dbReference type="ChEBI" id="CHEBI:15378"/>
        <dbReference type="ChEBI" id="CHEBI:30616"/>
        <dbReference type="ChEBI" id="CHEBI:57986"/>
        <dbReference type="ChEBI" id="CHEBI:58210"/>
        <dbReference type="ChEBI" id="CHEBI:456216"/>
        <dbReference type="EC" id="2.7.1.26"/>
    </reaction>
</comment>
<dbReference type="GO" id="GO:0009231">
    <property type="term" value="P:riboflavin biosynthetic process"/>
    <property type="evidence" value="ECO:0007669"/>
    <property type="project" value="InterPro"/>
</dbReference>
<dbReference type="PIRSF" id="PIRSF004491">
    <property type="entry name" value="FAD_Synth"/>
    <property type="match status" value="1"/>
</dbReference>
<dbReference type="Proteomes" id="UP000199382">
    <property type="component" value="Unassembled WGS sequence"/>
</dbReference>
<keyword evidence="6 15" id="KW-0808">Transferase</keyword>
<dbReference type="GO" id="GO:0003919">
    <property type="term" value="F:FMN adenylyltransferase activity"/>
    <property type="evidence" value="ECO:0007669"/>
    <property type="project" value="UniProtKB-UniRule"/>
</dbReference>
<organism evidence="17 18">
    <name type="scientific">Aliiruegeria lutimaris</name>
    <dbReference type="NCBI Taxonomy" id="571298"/>
    <lineage>
        <taxon>Bacteria</taxon>
        <taxon>Pseudomonadati</taxon>
        <taxon>Pseudomonadota</taxon>
        <taxon>Alphaproteobacteria</taxon>
        <taxon>Rhodobacterales</taxon>
        <taxon>Roseobacteraceae</taxon>
        <taxon>Aliiruegeria</taxon>
    </lineage>
</organism>
<gene>
    <name evidence="17" type="ORF">SAMN04488026_104211</name>
</gene>
<dbReference type="AlphaFoldDB" id="A0A1G9C5Z7"/>
<keyword evidence="7 15" id="KW-0548">Nucleotidyltransferase</keyword>
<dbReference type="InterPro" id="IPR015865">
    <property type="entry name" value="Riboflavin_kinase_bac/euk"/>
</dbReference>
<keyword evidence="4 15" id="KW-0285">Flavoprotein</keyword>
<dbReference type="Gene3D" id="2.40.30.30">
    <property type="entry name" value="Riboflavin kinase-like"/>
    <property type="match status" value="1"/>
</dbReference>
<dbReference type="RefSeq" id="WP_093159707.1">
    <property type="nucleotide sequence ID" value="NZ_FNEK01000042.1"/>
</dbReference>
<protein>
    <recommendedName>
        <fullName evidence="15">Riboflavin biosynthesis protein</fullName>
    </recommendedName>
    <domain>
        <recommendedName>
            <fullName evidence="15">Riboflavin kinase</fullName>
            <ecNumber evidence="15">2.7.1.26</ecNumber>
        </recommendedName>
        <alternativeName>
            <fullName evidence="15">Flavokinase</fullName>
        </alternativeName>
    </domain>
    <domain>
        <recommendedName>
            <fullName evidence="15">FMN adenylyltransferase</fullName>
            <ecNumber evidence="15">2.7.7.2</ecNumber>
        </recommendedName>
        <alternativeName>
            <fullName evidence="15">FAD pyrophosphorylase</fullName>
        </alternativeName>
        <alternativeName>
            <fullName evidence="15">FAD synthase</fullName>
        </alternativeName>
    </domain>
</protein>
<dbReference type="SUPFAM" id="SSF82114">
    <property type="entry name" value="Riboflavin kinase-like"/>
    <property type="match status" value="1"/>
</dbReference>
<comment type="pathway">
    <text evidence="3 15">Cofactor biosynthesis; FMN biosynthesis; FMN from riboflavin (ATP route): step 1/1.</text>
</comment>
<dbReference type="PANTHER" id="PTHR22749">
    <property type="entry name" value="RIBOFLAVIN KINASE/FMN ADENYLYLTRANSFERASE"/>
    <property type="match status" value="1"/>
</dbReference>
<dbReference type="InterPro" id="IPR023465">
    <property type="entry name" value="Riboflavin_kinase_dom_sf"/>
</dbReference>
<dbReference type="SMART" id="SM00904">
    <property type="entry name" value="Flavokinase"/>
    <property type="match status" value="1"/>
</dbReference>
<comment type="pathway">
    <text evidence="2 15">Cofactor biosynthesis; FAD biosynthesis; FAD from FMN: step 1/1.</text>
</comment>
<dbReference type="NCBIfam" id="TIGR00083">
    <property type="entry name" value="ribF"/>
    <property type="match status" value="1"/>
</dbReference>
<evidence type="ECO:0000256" key="5">
    <source>
        <dbReference type="ARBA" id="ARBA00022643"/>
    </source>
</evidence>
<evidence type="ECO:0000256" key="15">
    <source>
        <dbReference type="PIRNR" id="PIRNR004491"/>
    </source>
</evidence>
<dbReference type="InterPro" id="IPR023468">
    <property type="entry name" value="Riboflavin_kinase"/>
</dbReference>
<dbReference type="GO" id="GO:0008531">
    <property type="term" value="F:riboflavin kinase activity"/>
    <property type="evidence" value="ECO:0007669"/>
    <property type="project" value="UniProtKB-UniRule"/>
</dbReference>
<keyword evidence="11 15" id="KW-0067">ATP-binding</keyword>
<dbReference type="UniPathway" id="UPA00277">
    <property type="reaction ID" value="UER00407"/>
</dbReference>
<evidence type="ECO:0000256" key="3">
    <source>
        <dbReference type="ARBA" id="ARBA00005201"/>
    </source>
</evidence>